<dbReference type="PANTHER" id="PTHR31272:SF4">
    <property type="entry name" value="CYTOCHROME C-TYPE BIOGENESIS PROTEIN HI_1454-RELATED"/>
    <property type="match status" value="1"/>
</dbReference>
<name>A0A235F439_9BACL</name>
<evidence type="ECO:0000256" key="3">
    <source>
        <dbReference type="ARBA" id="ARBA00022692"/>
    </source>
</evidence>
<evidence type="ECO:0000256" key="6">
    <source>
        <dbReference type="SAM" id="Phobius"/>
    </source>
</evidence>
<dbReference type="Pfam" id="PF02683">
    <property type="entry name" value="DsbD_TM"/>
    <property type="match status" value="1"/>
</dbReference>
<dbReference type="OrthoDB" id="9803065at2"/>
<evidence type="ECO:0000313" key="9">
    <source>
        <dbReference type="Proteomes" id="UP000215059"/>
    </source>
</evidence>
<dbReference type="InterPro" id="IPR003834">
    <property type="entry name" value="Cyt_c_assmbl_TM_dom"/>
</dbReference>
<proteinExistence type="inferred from homology"/>
<feature type="transmembrane region" description="Helical" evidence="6">
    <location>
        <begin position="6"/>
        <end position="30"/>
    </location>
</feature>
<reference evidence="8 9" key="1">
    <citation type="submission" date="2017-07" db="EMBL/GenBank/DDBJ databases">
        <title>Fictibacillus sp. nov. GDSW-R2A3 Genome sequencing and assembly.</title>
        <authorList>
            <person name="Mayilraj S."/>
        </authorList>
    </citation>
    <scope>NUCLEOTIDE SEQUENCE [LARGE SCALE GENOMIC DNA]</scope>
    <source>
        <strain evidence="8 9">GDSW-R2A3</strain>
    </source>
</reference>
<dbReference type="InterPro" id="IPR051790">
    <property type="entry name" value="Cytochrome_c-biogenesis_DsbD"/>
</dbReference>
<dbReference type="GO" id="GO:0017004">
    <property type="term" value="P:cytochrome complex assembly"/>
    <property type="evidence" value="ECO:0007669"/>
    <property type="project" value="InterPro"/>
</dbReference>
<organism evidence="8 9">
    <name type="scientific">Fictibacillus aquaticus</name>
    <dbReference type="NCBI Taxonomy" id="2021314"/>
    <lineage>
        <taxon>Bacteria</taxon>
        <taxon>Bacillati</taxon>
        <taxon>Bacillota</taxon>
        <taxon>Bacilli</taxon>
        <taxon>Bacillales</taxon>
        <taxon>Fictibacillaceae</taxon>
        <taxon>Fictibacillus</taxon>
    </lineage>
</organism>
<accession>A0A235F439</accession>
<evidence type="ECO:0000313" key="8">
    <source>
        <dbReference type="EMBL" id="OYD55994.1"/>
    </source>
</evidence>
<keyword evidence="5 6" id="KW-0472">Membrane</keyword>
<sequence>MTDLNIFFSFIAGFLSFLSPCSLPLYPSFLSYITGMSVRDLKEKKKFNKQSFLHTMCFLLGFSIIFMALGLSSSFIGSFFIQYKDFLRQVGAIIIAFFGLMVTGLINVSFLMKDRKIHFSKRPSGYIGSVFIGLGFAAGWTPCTGPILAAVMTLGVSNPQSGLLYMSFYSLGFAIPFFILTFFVGNIQWIKNYSHIFMKAGGYVMILMGILLYFDMMTKIISFLTPVFGGFTGF</sequence>
<keyword evidence="9" id="KW-1185">Reference proteome</keyword>
<feature type="transmembrane region" description="Helical" evidence="6">
    <location>
        <begin position="51"/>
        <end position="71"/>
    </location>
</feature>
<feature type="transmembrane region" description="Helical" evidence="6">
    <location>
        <begin position="91"/>
        <end position="112"/>
    </location>
</feature>
<dbReference type="EMBL" id="NOII01000078">
    <property type="protein sequence ID" value="OYD55994.1"/>
    <property type="molecule type" value="Genomic_DNA"/>
</dbReference>
<keyword evidence="3 6" id="KW-0812">Transmembrane</keyword>
<comment type="similarity">
    <text evidence="2">Belongs to the DsbD family.</text>
</comment>
<comment type="subcellular location">
    <subcellularLocation>
        <location evidence="1">Membrane</location>
        <topology evidence="1">Multi-pass membrane protein</topology>
    </subcellularLocation>
</comment>
<dbReference type="PANTHER" id="PTHR31272">
    <property type="entry name" value="CYTOCHROME C-TYPE BIOGENESIS PROTEIN HI_1454-RELATED"/>
    <property type="match status" value="1"/>
</dbReference>
<feature type="domain" description="Cytochrome C biogenesis protein transmembrane" evidence="7">
    <location>
        <begin position="6"/>
        <end position="196"/>
    </location>
</feature>
<dbReference type="AlphaFoldDB" id="A0A235F439"/>
<feature type="transmembrane region" description="Helical" evidence="6">
    <location>
        <begin position="196"/>
        <end position="214"/>
    </location>
</feature>
<feature type="transmembrane region" description="Helical" evidence="6">
    <location>
        <begin position="124"/>
        <end position="151"/>
    </location>
</feature>
<evidence type="ECO:0000256" key="5">
    <source>
        <dbReference type="ARBA" id="ARBA00023136"/>
    </source>
</evidence>
<protein>
    <submittedName>
        <fullName evidence="8">Cytochrome C biogenesis protein CcdA</fullName>
    </submittedName>
</protein>
<evidence type="ECO:0000256" key="2">
    <source>
        <dbReference type="ARBA" id="ARBA00006143"/>
    </source>
</evidence>
<dbReference type="RefSeq" id="WP_094254224.1">
    <property type="nucleotide sequence ID" value="NZ_JBHLXL010000001.1"/>
</dbReference>
<gene>
    <name evidence="8" type="ORF">CGZ90_19925</name>
</gene>
<evidence type="ECO:0000256" key="1">
    <source>
        <dbReference type="ARBA" id="ARBA00004141"/>
    </source>
</evidence>
<dbReference type="GO" id="GO:0016020">
    <property type="term" value="C:membrane"/>
    <property type="evidence" value="ECO:0007669"/>
    <property type="project" value="UniProtKB-SubCell"/>
</dbReference>
<dbReference type="Proteomes" id="UP000215059">
    <property type="component" value="Unassembled WGS sequence"/>
</dbReference>
<feature type="transmembrane region" description="Helical" evidence="6">
    <location>
        <begin position="163"/>
        <end position="184"/>
    </location>
</feature>
<keyword evidence="4 6" id="KW-1133">Transmembrane helix</keyword>
<evidence type="ECO:0000256" key="4">
    <source>
        <dbReference type="ARBA" id="ARBA00022989"/>
    </source>
</evidence>
<evidence type="ECO:0000259" key="7">
    <source>
        <dbReference type="Pfam" id="PF02683"/>
    </source>
</evidence>
<comment type="caution">
    <text evidence="8">The sequence shown here is derived from an EMBL/GenBank/DDBJ whole genome shotgun (WGS) entry which is preliminary data.</text>
</comment>